<dbReference type="AlphaFoldDB" id="A0AAJ4X9R8"/>
<evidence type="ECO:0000313" key="1">
    <source>
        <dbReference type="EMBL" id="SNV44819.1"/>
    </source>
</evidence>
<reference evidence="1 2" key="1">
    <citation type="submission" date="2017-06" db="EMBL/GenBank/DDBJ databases">
        <authorList>
            <consortium name="Pathogen Informatics"/>
        </authorList>
    </citation>
    <scope>NUCLEOTIDE SEQUENCE [LARGE SCALE GENOMIC DNA]</scope>
    <source>
        <strain evidence="1 2">NCTC12149</strain>
    </source>
</reference>
<dbReference type="RefSeq" id="WP_093098902.1">
    <property type="nucleotide sequence ID" value="NZ_FNGK01000003.1"/>
</dbReference>
<protein>
    <submittedName>
        <fullName evidence="1">Uncharacterized protein</fullName>
    </submittedName>
</protein>
<accession>A0AAJ4X9R8</accession>
<gene>
    <name evidence="1" type="ORF">SAMEA4412673_01001</name>
</gene>
<dbReference type="KEGG" id="smiz:4412673_01001"/>
<organism evidence="1 2">
    <name type="scientific">Sphingobacterium mizutaii</name>
    <dbReference type="NCBI Taxonomy" id="1010"/>
    <lineage>
        <taxon>Bacteria</taxon>
        <taxon>Pseudomonadati</taxon>
        <taxon>Bacteroidota</taxon>
        <taxon>Sphingobacteriia</taxon>
        <taxon>Sphingobacteriales</taxon>
        <taxon>Sphingobacteriaceae</taxon>
        <taxon>Sphingobacterium</taxon>
    </lineage>
</organism>
<proteinExistence type="predicted"/>
<dbReference type="EMBL" id="LT906468">
    <property type="protein sequence ID" value="SNV44819.1"/>
    <property type="molecule type" value="Genomic_DNA"/>
</dbReference>
<dbReference type="Proteomes" id="UP000215355">
    <property type="component" value="Chromosome 1"/>
</dbReference>
<name>A0AAJ4X9R8_9SPHI</name>
<evidence type="ECO:0000313" key="2">
    <source>
        <dbReference type="Proteomes" id="UP000215355"/>
    </source>
</evidence>
<sequence>MKTKLSFMMMPVLLLLIGSIGSLLPERVGEKDWANSINPLEIVGQWTAYEYYDNNIQPKGQSSEQDYSKINQIAKLIKFQSKETPCPDKISKVEQKMEFFKINFKPNGKAEILEKQYYKANSFDSSCQNTVYDESYNQRMQVNWRIDQTEAALVLNDSTKRHLTIFKVLYFGNNELHLSLKQDEDYILVKLHKD</sequence>